<dbReference type="Proteomes" id="UP000694257">
    <property type="component" value="Chromosome"/>
</dbReference>
<keyword evidence="1" id="KW-0472">Membrane</keyword>
<keyword evidence="3" id="KW-1185">Reference proteome</keyword>
<organism evidence="2 3">
    <name type="scientific">Nocardia iowensis</name>
    <dbReference type="NCBI Taxonomy" id="204891"/>
    <lineage>
        <taxon>Bacteria</taxon>
        <taxon>Bacillati</taxon>
        <taxon>Actinomycetota</taxon>
        <taxon>Actinomycetes</taxon>
        <taxon>Mycobacteriales</taxon>
        <taxon>Nocardiaceae</taxon>
        <taxon>Nocardia</taxon>
    </lineage>
</organism>
<evidence type="ECO:0008006" key="4">
    <source>
        <dbReference type="Google" id="ProtNLM"/>
    </source>
</evidence>
<dbReference type="RefSeq" id="WP_218476491.1">
    <property type="nucleotide sequence ID" value="NZ_BAABJN010000018.1"/>
</dbReference>
<keyword evidence="1" id="KW-1133">Transmembrane helix</keyword>
<evidence type="ECO:0000313" key="2">
    <source>
        <dbReference type="EMBL" id="QXN94067.1"/>
    </source>
</evidence>
<proteinExistence type="predicted"/>
<feature type="transmembrane region" description="Helical" evidence="1">
    <location>
        <begin position="56"/>
        <end position="78"/>
    </location>
</feature>
<gene>
    <name evidence="2" type="ORF">KV110_13980</name>
</gene>
<feature type="transmembrane region" description="Helical" evidence="1">
    <location>
        <begin position="215"/>
        <end position="240"/>
    </location>
</feature>
<evidence type="ECO:0000313" key="3">
    <source>
        <dbReference type="Proteomes" id="UP000694257"/>
    </source>
</evidence>
<feature type="transmembrane region" description="Helical" evidence="1">
    <location>
        <begin position="29"/>
        <end position="50"/>
    </location>
</feature>
<accession>A0ABX8RYY2</accession>
<dbReference type="EMBL" id="CP078145">
    <property type="protein sequence ID" value="QXN94067.1"/>
    <property type="molecule type" value="Genomic_DNA"/>
</dbReference>
<sequence>MTSEVIAKANYPGGTAVARRSVADRVRAWIVLLLAAIPSAALMTVLLYGFGLALGVGVRGVLAATWFLLCTAWSAVSFRGAEHRWMLRINGLREPTSDEQRTLITAWENVARQADVPASSYTLWVQKADRQLVTPGRMITTSPESLQRLEPRELEAVLAHQLAQRVQGRAAFWQLVFRNYNFPVVGIERTLMSSLDLIAVGDTIAQRLPARSSRIFSVGWTVLTRVLVACPAVAAATVIVGLAPALLLRLVPEVAAWALRPLVARAEYRTDRIAVDLGYGPELGGVLQSGHVPQPTQTPLNPLSVSLFSPKTSPTKRIRRIRDRLDELARRWNPPAPK</sequence>
<protein>
    <recommendedName>
        <fullName evidence="4">Peptidase M48 domain-containing protein</fullName>
    </recommendedName>
</protein>
<keyword evidence="1" id="KW-0812">Transmembrane</keyword>
<reference evidence="2 3" key="1">
    <citation type="submission" date="2021-07" db="EMBL/GenBank/DDBJ databases">
        <title>Whole Genome Sequence of Nocardia Iowensis.</title>
        <authorList>
            <person name="Lamm A."/>
            <person name="Collins-Fairclough A.M."/>
            <person name="Bunk B."/>
            <person name="Sproer C."/>
        </authorList>
    </citation>
    <scope>NUCLEOTIDE SEQUENCE [LARGE SCALE GENOMIC DNA]</scope>
    <source>
        <strain evidence="2 3">NRRL 5646</strain>
    </source>
</reference>
<name>A0ABX8RYY2_NOCIO</name>
<evidence type="ECO:0000256" key="1">
    <source>
        <dbReference type="SAM" id="Phobius"/>
    </source>
</evidence>